<dbReference type="EC" id="6.1.1.12" evidence="3"/>
<evidence type="ECO:0000256" key="1">
    <source>
        <dbReference type="ARBA" id="ARBA00004496"/>
    </source>
</evidence>
<feature type="coiled-coil region" evidence="12">
    <location>
        <begin position="52"/>
        <end position="94"/>
    </location>
</feature>
<dbReference type="HAMAP" id="MF_02075">
    <property type="entry name" value="Asp_tRNA_synth_type2"/>
    <property type="match status" value="1"/>
</dbReference>
<evidence type="ECO:0000256" key="13">
    <source>
        <dbReference type="SAM" id="SignalP"/>
    </source>
</evidence>
<dbReference type="EMBL" id="JALLPJ020000631">
    <property type="protein sequence ID" value="KAL3786906.1"/>
    <property type="molecule type" value="Genomic_DNA"/>
</dbReference>
<feature type="chain" id="PRO_5044760862" description="aspartate--tRNA ligase" evidence="13">
    <location>
        <begin position="18"/>
        <end position="596"/>
    </location>
</feature>
<keyword evidence="5" id="KW-0436">Ligase</keyword>
<organism evidence="15 16">
    <name type="scientific">Cyclotella atomus</name>
    <dbReference type="NCBI Taxonomy" id="382360"/>
    <lineage>
        <taxon>Eukaryota</taxon>
        <taxon>Sar</taxon>
        <taxon>Stramenopiles</taxon>
        <taxon>Ochrophyta</taxon>
        <taxon>Bacillariophyta</taxon>
        <taxon>Coscinodiscophyceae</taxon>
        <taxon>Thalassiosirophycidae</taxon>
        <taxon>Stephanodiscales</taxon>
        <taxon>Stephanodiscaceae</taxon>
        <taxon>Cyclotella</taxon>
    </lineage>
</organism>
<evidence type="ECO:0000313" key="16">
    <source>
        <dbReference type="Proteomes" id="UP001530400"/>
    </source>
</evidence>
<dbReference type="InterPro" id="IPR004523">
    <property type="entry name" value="Asp-tRNA_synthase_2"/>
</dbReference>
<sequence>MYLKLAMLLLGIRRVACRSPAFVAHRRLTASPSTRFISTARFMSTDAAAEERTEEEQAAIKAAREAKKAEKERLKAEKAAKKAAQNAAAEEANRIADVTYLSASEQDSYEPMGDMSTVMSRARSGREFVNVNSIGADKNIGVGEKVWLRGRINSIRAKGGSCFLVLRQNSFDTIQACYFKDKENPEQSAKMMKYLKTLTVESMVDLEGTVSAAEVRSCSVQDAELVINRIHAVSKADAMLPFLVEDAARSEKEVDESQGTDRPFPRLGQELRLDHRWLDLRAPANNAIMRIQSAVCQLFRESLYSQGFVEIHTPKLIAGESESGAGVFTTDYFGTTACLAQSPQLYKQMAISSDLDRVFEIGPVFRAENSHTRRHLCEFTGLDLEMAINEHYMETLEVVHKMFKHIFESLETRWAKELAVIREQYESEPVTFTDEPCVLHWPEAMEILKEKGFDMGDELGDLTGAQELALGAAVKEKYGTDFFMLDKYPSTIRPFYTMPDPIDNRFSNSYDMFIRGQEICSGAQRCHDPEMVTKIIEQKGIEMGDGLKTYIDSFRHGVSPHAGAGIGLERVVFLYLGLDNVRKASMFPRDPNRCTP</sequence>
<feature type="signal peptide" evidence="13">
    <location>
        <begin position="1"/>
        <end position="17"/>
    </location>
</feature>
<dbReference type="InterPro" id="IPR045864">
    <property type="entry name" value="aa-tRNA-synth_II/BPL/LPL"/>
</dbReference>
<evidence type="ECO:0000256" key="8">
    <source>
        <dbReference type="ARBA" id="ARBA00022917"/>
    </source>
</evidence>
<reference evidence="15 16" key="1">
    <citation type="submission" date="2024-10" db="EMBL/GenBank/DDBJ databases">
        <title>Updated reference genomes for cyclostephanoid diatoms.</title>
        <authorList>
            <person name="Roberts W.R."/>
            <person name="Alverson A.J."/>
        </authorList>
    </citation>
    <scope>NUCLEOTIDE SEQUENCE [LARGE SCALE GENOMIC DNA]</scope>
    <source>
        <strain evidence="15 16">AJA010-31</strain>
    </source>
</reference>
<keyword evidence="8" id="KW-0648">Protein biosynthesis</keyword>
<evidence type="ECO:0000313" key="15">
    <source>
        <dbReference type="EMBL" id="KAL3786906.1"/>
    </source>
</evidence>
<evidence type="ECO:0000256" key="6">
    <source>
        <dbReference type="ARBA" id="ARBA00022741"/>
    </source>
</evidence>
<dbReference type="Gene3D" id="2.40.50.140">
    <property type="entry name" value="Nucleic acid-binding proteins"/>
    <property type="match status" value="1"/>
</dbReference>
<evidence type="ECO:0000256" key="2">
    <source>
        <dbReference type="ARBA" id="ARBA00005312"/>
    </source>
</evidence>
<dbReference type="Pfam" id="PF01336">
    <property type="entry name" value="tRNA_anti-codon"/>
    <property type="match status" value="1"/>
</dbReference>
<evidence type="ECO:0000256" key="12">
    <source>
        <dbReference type="SAM" id="Coils"/>
    </source>
</evidence>
<evidence type="ECO:0000256" key="9">
    <source>
        <dbReference type="ARBA" id="ARBA00023146"/>
    </source>
</evidence>
<dbReference type="NCBIfam" id="TIGR00458">
    <property type="entry name" value="aspS_nondisc"/>
    <property type="match status" value="1"/>
</dbReference>
<keyword evidence="9" id="KW-0030">Aminoacyl-tRNA synthetase</keyword>
<dbReference type="InterPro" id="IPR004364">
    <property type="entry name" value="Aa-tRNA-synt_II"/>
</dbReference>
<protein>
    <recommendedName>
        <fullName evidence="3">aspartate--tRNA ligase</fullName>
        <ecNumber evidence="3">6.1.1.12</ecNumber>
    </recommendedName>
    <alternativeName>
        <fullName evidence="10">Aspartyl-tRNA synthetase</fullName>
    </alternativeName>
</protein>
<dbReference type="PANTHER" id="PTHR43450">
    <property type="entry name" value="ASPARTYL-TRNA SYNTHETASE"/>
    <property type="match status" value="1"/>
</dbReference>
<comment type="similarity">
    <text evidence="2">Belongs to the class-II aminoacyl-tRNA synthetase family. Type 2 subfamily.</text>
</comment>
<dbReference type="InterPro" id="IPR012340">
    <property type="entry name" value="NA-bd_OB-fold"/>
</dbReference>
<keyword evidence="6" id="KW-0547">Nucleotide-binding</keyword>
<proteinExistence type="inferred from homology"/>
<comment type="catalytic activity">
    <reaction evidence="11">
        <text>tRNA(Asp) + L-aspartate + ATP = L-aspartyl-tRNA(Asp) + AMP + diphosphate</text>
        <dbReference type="Rhea" id="RHEA:19649"/>
        <dbReference type="Rhea" id="RHEA-COMP:9660"/>
        <dbReference type="Rhea" id="RHEA-COMP:9678"/>
        <dbReference type="ChEBI" id="CHEBI:29991"/>
        <dbReference type="ChEBI" id="CHEBI:30616"/>
        <dbReference type="ChEBI" id="CHEBI:33019"/>
        <dbReference type="ChEBI" id="CHEBI:78442"/>
        <dbReference type="ChEBI" id="CHEBI:78516"/>
        <dbReference type="ChEBI" id="CHEBI:456215"/>
        <dbReference type="EC" id="6.1.1.12"/>
    </reaction>
</comment>
<dbReference type="InterPro" id="IPR006195">
    <property type="entry name" value="aa-tRNA-synth_II"/>
</dbReference>
<comment type="subcellular location">
    <subcellularLocation>
        <location evidence="1">Cytoplasm</location>
    </subcellularLocation>
</comment>
<dbReference type="Pfam" id="PF00152">
    <property type="entry name" value="tRNA-synt_2"/>
    <property type="match status" value="1"/>
</dbReference>
<dbReference type="GO" id="GO:0006412">
    <property type="term" value="P:translation"/>
    <property type="evidence" value="ECO:0007669"/>
    <property type="project" value="UniProtKB-KW"/>
</dbReference>
<dbReference type="InterPro" id="IPR004365">
    <property type="entry name" value="NA-bd_OB_tRNA"/>
</dbReference>
<dbReference type="PANTHER" id="PTHR43450:SF1">
    <property type="entry name" value="ASPARTATE--TRNA LIGASE, CYTOPLASMIC"/>
    <property type="match status" value="1"/>
</dbReference>
<accession>A0ABD3PHX9</accession>
<gene>
    <name evidence="15" type="ORF">ACHAWO_011193</name>
</gene>
<dbReference type="CDD" id="cd04320">
    <property type="entry name" value="AspRS_cyto_N"/>
    <property type="match status" value="1"/>
</dbReference>
<evidence type="ECO:0000256" key="11">
    <source>
        <dbReference type="ARBA" id="ARBA00047904"/>
    </source>
</evidence>
<dbReference type="AlphaFoldDB" id="A0ABD3PHX9"/>
<dbReference type="NCBIfam" id="NF003483">
    <property type="entry name" value="PRK05159.1"/>
    <property type="match status" value="1"/>
</dbReference>
<dbReference type="PROSITE" id="PS50862">
    <property type="entry name" value="AA_TRNA_LIGASE_II"/>
    <property type="match status" value="1"/>
</dbReference>
<keyword evidence="13" id="KW-0732">Signal</keyword>
<evidence type="ECO:0000256" key="4">
    <source>
        <dbReference type="ARBA" id="ARBA00022490"/>
    </source>
</evidence>
<dbReference type="GO" id="GO:0005737">
    <property type="term" value="C:cytoplasm"/>
    <property type="evidence" value="ECO:0007669"/>
    <property type="project" value="UniProtKB-SubCell"/>
</dbReference>
<dbReference type="Proteomes" id="UP001530400">
    <property type="component" value="Unassembled WGS sequence"/>
</dbReference>
<comment type="caution">
    <text evidence="15">The sequence shown here is derived from an EMBL/GenBank/DDBJ whole genome shotgun (WGS) entry which is preliminary data.</text>
</comment>
<dbReference type="SUPFAM" id="SSF55681">
    <property type="entry name" value="Class II aaRS and biotin synthetases"/>
    <property type="match status" value="1"/>
</dbReference>
<dbReference type="GO" id="GO:0004815">
    <property type="term" value="F:aspartate-tRNA ligase activity"/>
    <property type="evidence" value="ECO:0007669"/>
    <property type="project" value="UniProtKB-EC"/>
</dbReference>
<name>A0ABD3PHX9_9STRA</name>
<dbReference type="GO" id="GO:0005524">
    <property type="term" value="F:ATP binding"/>
    <property type="evidence" value="ECO:0007669"/>
    <property type="project" value="UniProtKB-KW"/>
</dbReference>
<dbReference type="FunFam" id="3.30.930.10:FF:000013">
    <property type="entry name" value="Aspartate--tRNA ligase, cytoplasmic"/>
    <property type="match status" value="1"/>
</dbReference>
<keyword evidence="12" id="KW-0175">Coiled coil</keyword>
<dbReference type="CDD" id="cd00776">
    <property type="entry name" value="AsxRS_core"/>
    <property type="match status" value="1"/>
</dbReference>
<dbReference type="PRINTS" id="PR01042">
    <property type="entry name" value="TRNASYNTHASP"/>
</dbReference>
<evidence type="ECO:0000256" key="7">
    <source>
        <dbReference type="ARBA" id="ARBA00022840"/>
    </source>
</evidence>
<keyword evidence="7" id="KW-0067">ATP-binding</keyword>
<dbReference type="Gene3D" id="3.30.930.10">
    <property type="entry name" value="Bira Bifunctional Protein, Domain 2"/>
    <property type="match status" value="1"/>
</dbReference>
<evidence type="ECO:0000256" key="3">
    <source>
        <dbReference type="ARBA" id="ARBA00012841"/>
    </source>
</evidence>
<evidence type="ECO:0000256" key="5">
    <source>
        <dbReference type="ARBA" id="ARBA00022598"/>
    </source>
</evidence>
<evidence type="ECO:0000256" key="10">
    <source>
        <dbReference type="ARBA" id="ARBA00033155"/>
    </source>
</evidence>
<keyword evidence="16" id="KW-1185">Reference proteome</keyword>
<keyword evidence="4" id="KW-0963">Cytoplasm</keyword>
<dbReference type="SUPFAM" id="SSF50249">
    <property type="entry name" value="Nucleic acid-binding proteins"/>
    <property type="match status" value="1"/>
</dbReference>
<feature type="domain" description="Aminoacyl-transfer RNA synthetases class-II family profile" evidence="14">
    <location>
        <begin position="289"/>
        <end position="588"/>
    </location>
</feature>
<dbReference type="InterPro" id="IPR002312">
    <property type="entry name" value="Asp/Asn-tRNA-synth_IIb"/>
</dbReference>
<evidence type="ECO:0000259" key="14">
    <source>
        <dbReference type="PROSITE" id="PS50862"/>
    </source>
</evidence>